<reference evidence="4 5" key="1">
    <citation type="submission" date="2017-05" db="EMBL/GenBank/DDBJ databases">
        <authorList>
            <person name="Varghese N."/>
            <person name="Submissions S."/>
        </authorList>
    </citation>
    <scope>NUCLEOTIDE SEQUENCE [LARGE SCALE GENOMIC DNA]</scope>
    <source>
        <strain evidence="4 5">SM16</strain>
    </source>
</reference>
<sequence>MSRRDQIRNAFAAAPDYDGKARVQRDIAQALAKRIAALDLPSCPRVLEVGCGTGFLTGALAAEGIGGEWLVTDIADEMVARCRARMEDVDGRRTLRFATLDGEHGTPKGGPFDLICSSLAAQWFDDPPAALSRMTGWLAPGGNLVVATLGSGSFREWRAAHEAEGALPGTPAFLPVERFAALDPAMLIVEEHRERHADPRAFLRAVKAIGAGTAAPSHRPLSPAQLRRVMDRFARNGCEVTYEVVTCHLHRAR</sequence>
<evidence type="ECO:0000256" key="2">
    <source>
        <dbReference type="ARBA" id="ARBA00022679"/>
    </source>
</evidence>
<evidence type="ECO:0000256" key="1">
    <source>
        <dbReference type="ARBA" id="ARBA00022603"/>
    </source>
</evidence>
<dbReference type="Pfam" id="PF13649">
    <property type="entry name" value="Methyltransf_25"/>
    <property type="match status" value="1"/>
</dbReference>
<keyword evidence="2" id="KW-0808">Transferase</keyword>
<dbReference type="Gene3D" id="3.40.50.150">
    <property type="entry name" value="Vaccinia Virus protein VP39"/>
    <property type="match status" value="1"/>
</dbReference>
<dbReference type="RefSeq" id="WP_283405660.1">
    <property type="nucleotide sequence ID" value="NZ_FXUI01000003.1"/>
</dbReference>
<dbReference type="CDD" id="cd02440">
    <property type="entry name" value="AdoMet_MTases"/>
    <property type="match status" value="1"/>
</dbReference>
<name>A0ABY1Q6L0_9SPHN</name>
<feature type="domain" description="Methyltransferase" evidence="3">
    <location>
        <begin position="46"/>
        <end position="142"/>
    </location>
</feature>
<comment type="caution">
    <text evidence="4">The sequence shown here is derived from an EMBL/GenBank/DDBJ whole genome shotgun (WGS) entry which is preliminary data.</text>
</comment>
<dbReference type="EMBL" id="FXUI01000003">
    <property type="protein sequence ID" value="SMP61327.1"/>
    <property type="molecule type" value="Genomic_DNA"/>
</dbReference>
<evidence type="ECO:0000259" key="3">
    <source>
        <dbReference type="Pfam" id="PF13649"/>
    </source>
</evidence>
<evidence type="ECO:0000313" key="4">
    <source>
        <dbReference type="EMBL" id="SMP61327.1"/>
    </source>
</evidence>
<keyword evidence="1" id="KW-0489">Methyltransferase</keyword>
<dbReference type="Proteomes" id="UP001157910">
    <property type="component" value="Unassembled WGS sequence"/>
</dbReference>
<accession>A0ABY1Q6L0</accession>
<gene>
    <name evidence="4" type="ORF">SAMN06296065_103235</name>
</gene>
<organism evidence="4 5">
    <name type="scientific">Novosphingobium panipatense</name>
    <dbReference type="NCBI Taxonomy" id="428991"/>
    <lineage>
        <taxon>Bacteria</taxon>
        <taxon>Pseudomonadati</taxon>
        <taxon>Pseudomonadota</taxon>
        <taxon>Alphaproteobacteria</taxon>
        <taxon>Sphingomonadales</taxon>
        <taxon>Sphingomonadaceae</taxon>
        <taxon>Novosphingobium</taxon>
    </lineage>
</organism>
<dbReference type="PANTHER" id="PTHR43861">
    <property type="entry name" value="TRANS-ACONITATE 2-METHYLTRANSFERASE-RELATED"/>
    <property type="match status" value="1"/>
</dbReference>
<keyword evidence="5" id="KW-1185">Reference proteome</keyword>
<dbReference type="SUPFAM" id="SSF53335">
    <property type="entry name" value="S-adenosyl-L-methionine-dependent methyltransferases"/>
    <property type="match status" value="1"/>
</dbReference>
<dbReference type="InterPro" id="IPR041698">
    <property type="entry name" value="Methyltransf_25"/>
</dbReference>
<dbReference type="InterPro" id="IPR029063">
    <property type="entry name" value="SAM-dependent_MTases_sf"/>
</dbReference>
<dbReference type="PANTHER" id="PTHR43861:SF1">
    <property type="entry name" value="TRANS-ACONITATE 2-METHYLTRANSFERASE"/>
    <property type="match status" value="1"/>
</dbReference>
<proteinExistence type="predicted"/>
<protein>
    <submittedName>
        <fullName evidence="4">Malonyl-CoA O-methyltransferase</fullName>
    </submittedName>
</protein>
<evidence type="ECO:0000313" key="5">
    <source>
        <dbReference type="Proteomes" id="UP001157910"/>
    </source>
</evidence>